<dbReference type="Proteomes" id="UP000199228">
    <property type="component" value="Unassembled WGS sequence"/>
</dbReference>
<keyword evidence="2" id="KW-1185">Reference proteome</keyword>
<dbReference type="AlphaFoldDB" id="A0A1G6A2M6"/>
<reference evidence="1 2" key="1">
    <citation type="submission" date="2016-10" db="EMBL/GenBank/DDBJ databases">
        <authorList>
            <person name="de Groot N.N."/>
        </authorList>
    </citation>
    <scope>NUCLEOTIDE SEQUENCE [LARGE SCALE GENOMIC DNA]</scope>
    <source>
        <strain evidence="1 2">DSM 3217</strain>
    </source>
</reference>
<organism evidence="1 2">
    <name type="scientific">Eubacterium oxidoreducens</name>
    <dbReference type="NCBI Taxonomy" id="1732"/>
    <lineage>
        <taxon>Bacteria</taxon>
        <taxon>Bacillati</taxon>
        <taxon>Bacillota</taxon>
        <taxon>Clostridia</taxon>
        <taxon>Eubacteriales</taxon>
        <taxon>Eubacteriaceae</taxon>
        <taxon>Eubacterium</taxon>
    </lineage>
</organism>
<dbReference type="STRING" id="1732.SAMN02910417_00194"/>
<name>A0A1G6A2M6_EUBOX</name>
<dbReference type="EMBL" id="FMXR01000004">
    <property type="protein sequence ID" value="SDB02728.1"/>
    <property type="molecule type" value="Genomic_DNA"/>
</dbReference>
<gene>
    <name evidence="1" type="ORF">SAMN02910417_00194</name>
</gene>
<accession>A0A1G6A2M6</accession>
<proteinExistence type="predicted"/>
<evidence type="ECO:0000313" key="1">
    <source>
        <dbReference type="EMBL" id="SDB02728.1"/>
    </source>
</evidence>
<evidence type="ECO:0000313" key="2">
    <source>
        <dbReference type="Proteomes" id="UP000199228"/>
    </source>
</evidence>
<dbReference type="OrthoDB" id="9801429at2"/>
<protein>
    <submittedName>
        <fullName evidence="1">Transcriptional regulator, AbiEi antitoxin, Type IV TA system</fullName>
    </submittedName>
</protein>
<dbReference type="RefSeq" id="WP_090171138.1">
    <property type="nucleotide sequence ID" value="NZ_FMXR01000004.1"/>
</dbReference>
<sequence length="179" mass="21231">MKTRTECLKEYGSDYFINQMVAEGKLFRVDKGIFSEKEYVPELALLSYKYPNAIITMDTAFYLYGFTDEVPDVCTMETKREAAPISDKRVKQIFMPKELLGQGRTTMEYKGYDLQIFDRERMLIELVRYKSKLPFNYYKEILGNYRRILPQLNTEKIRNYAEAVPKSDKVIRTLRTEVY</sequence>